<feature type="compositionally biased region" description="Low complexity" evidence="1">
    <location>
        <begin position="81"/>
        <end position="90"/>
    </location>
</feature>
<accession>A0A8X7SG19</accession>
<dbReference type="EMBL" id="JAAMPC010000006">
    <property type="protein sequence ID" value="KAG2305578.1"/>
    <property type="molecule type" value="Genomic_DNA"/>
</dbReference>
<reference evidence="2 3" key="1">
    <citation type="submission" date="2020-02" db="EMBL/GenBank/DDBJ databases">
        <authorList>
            <person name="Ma Q."/>
            <person name="Huang Y."/>
            <person name="Song X."/>
            <person name="Pei D."/>
        </authorList>
    </citation>
    <scope>NUCLEOTIDE SEQUENCE [LARGE SCALE GENOMIC DNA]</scope>
    <source>
        <strain evidence="2">Sxm20200214</strain>
        <tissue evidence="2">Leaf</tissue>
    </source>
</reference>
<evidence type="ECO:0000313" key="2">
    <source>
        <dbReference type="EMBL" id="KAG2305578.1"/>
    </source>
</evidence>
<feature type="region of interest" description="Disordered" evidence="1">
    <location>
        <begin position="58"/>
        <end position="101"/>
    </location>
</feature>
<dbReference type="AlphaFoldDB" id="A0A8X7SG19"/>
<gene>
    <name evidence="2" type="ORF">Bca52824_025326</name>
</gene>
<name>A0A8X7SG19_BRACI</name>
<organism evidence="2 3">
    <name type="scientific">Brassica carinata</name>
    <name type="common">Ethiopian mustard</name>
    <name type="synonym">Abyssinian cabbage</name>
    <dbReference type="NCBI Taxonomy" id="52824"/>
    <lineage>
        <taxon>Eukaryota</taxon>
        <taxon>Viridiplantae</taxon>
        <taxon>Streptophyta</taxon>
        <taxon>Embryophyta</taxon>
        <taxon>Tracheophyta</taxon>
        <taxon>Spermatophyta</taxon>
        <taxon>Magnoliopsida</taxon>
        <taxon>eudicotyledons</taxon>
        <taxon>Gunneridae</taxon>
        <taxon>Pentapetalae</taxon>
        <taxon>rosids</taxon>
        <taxon>malvids</taxon>
        <taxon>Brassicales</taxon>
        <taxon>Brassicaceae</taxon>
        <taxon>Brassiceae</taxon>
        <taxon>Brassica</taxon>
    </lineage>
</organism>
<protein>
    <submittedName>
        <fullName evidence="2">Uncharacterized protein</fullName>
    </submittedName>
</protein>
<comment type="caution">
    <text evidence="2">The sequence shown here is derived from an EMBL/GenBank/DDBJ whole genome shotgun (WGS) entry which is preliminary data.</text>
</comment>
<feature type="compositionally biased region" description="Low complexity" evidence="1">
    <location>
        <begin position="58"/>
        <end position="67"/>
    </location>
</feature>
<dbReference type="Proteomes" id="UP000886595">
    <property type="component" value="Unassembled WGS sequence"/>
</dbReference>
<evidence type="ECO:0000313" key="3">
    <source>
        <dbReference type="Proteomes" id="UP000886595"/>
    </source>
</evidence>
<sequence>MSDSVTTSTPLPTIPPTLSIVFSSSVPLFPPPITFKKFTSTKKPAQKAPIVLTITAPSSPTSLLSPSEFMEKKKLKRSRSDPSFDSPPHSNACTTTLPKGV</sequence>
<evidence type="ECO:0000256" key="1">
    <source>
        <dbReference type="SAM" id="MobiDB-lite"/>
    </source>
</evidence>
<keyword evidence="3" id="KW-1185">Reference proteome</keyword>
<feature type="compositionally biased region" description="Polar residues" evidence="1">
    <location>
        <begin position="91"/>
        <end position="101"/>
    </location>
</feature>
<proteinExistence type="predicted"/>